<gene>
    <name evidence="3" type="ORF">GRI62_02165</name>
</gene>
<feature type="transmembrane region" description="Helical" evidence="1">
    <location>
        <begin position="94"/>
        <end position="115"/>
    </location>
</feature>
<keyword evidence="3" id="KW-0012">Acyltransferase</keyword>
<keyword evidence="1" id="KW-0812">Transmembrane</keyword>
<dbReference type="Proteomes" id="UP000460626">
    <property type="component" value="Unassembled WGS sequence"/>
</dbReference>
<dbReference type="GO" id="GO:0000271">
    <property type="term" value="P:polysaccharide biosynthetic process"/>
    <property type="evidence" value="ECO:0007669"/>
    <property type="project" value="TreeGrafter"/>
</dbReference>
<reference evidence="3 4" key="1">
    <citation type="submission" date="2019-12" db="EMBL/GenBank/DDBJ databases">
        <title>Genomic-based taxomic classification of the family Erythrobacteraceae.</title>
        <authorList>
            <person name="Xu L."/>
        </authorList>
    </citation>
    <scope>NUCLEOTIDE SEQUENCE [LARGE SCALE GENOMIC DNA]</scope>
    <source>
        <strain evidence="3 4">RC4-10-4</strain>
    </source>
</reference>
<name>A0A845A497_9SPHN</name>
<protein>
    <submittedName>
        <fullName evidence="3">Acyltransferase family protein</fullName>
    </submittedName>
</protein>
<feature type="transmembrane region" description="Helical" evidence="1">
    <location>
        <begin position="182"/>
        <end position="200"/>
    </location>
</feature>
<sequence>MNGVAEPSATNGRPPRRDRFVVLDSWRGLAALGVVWHHVNAPNAFFMNPLHDHMDMAVDFFFVLSGFVIAASYGERLAEGFSLGKFMFLRFMRLWPLHVVVLAAFVVLELVFLGLGSFDFLQGREPFGAGRSPAELLATTFLLQEYFFPHRYPWNTASWSISVELGLYLFAGAVFHLFGRRAVPAALLVSLAAGLVLMSLDDLTWSGVLRGLTGFGLGIACQWVWQRTRDLRFAAGTATLAELAMVAAILASIAFVSVALVTDLVFALGVWLFAYQRGAVSRLLLRPAFVWLGTLSYSIYMVHGMVVGRTYDVLGLVQSSTGVTLAQSGLGGADRLLLGPAGALAVFAAMLAMTVVVAWVTWRFVEDPARRWSKRRAERWGAGAAERAAPTI</sequence>
<keyword evidence="1" id="KW-0472">Membrane</keyword>
<evidence type="ECO:0000256" key="1">
    <source>
        <dbReference type="SAM" id="Phobius"/>
    </source>
</evidence>
<feature type="transmembrane region" description="Helical" evidence="1">
    <location>
        <begin position="245"/>
        <end position="271"/>
    </location>
</feature>
<dbReference type="PANTHER" id="PTHR23028:SF131">
    <property type="entry name" value="BLR2367 PROTEIN"/>
    <property type="match status" value="1"/>
</dbReference>
<dbReference type="GO" id="GO:0016747">
    <property type="term" value="F:acyltransferase activity, transferring groups other than amino-acyl groups"/>
    <property type="evidence" value="ECO:0007669"/>
    <property type="project" value="InterPro"/>
</dbReference>
<feature type="domain" description="Acyltransferase 3" evidence="2">
    <location>
        <begin position="23"/>
        <end position="362"/>
    </location>
</feature>
<keyword evidence="1" id="KW-1133">Transmembrane helix</keyword>
<dbReference type="AlphaFoldDB" id="A0A845A497"/>
<comment type="caution">
    <text evidence="3">The sequence shown here is derived from an EMBL/GenBank/DDBJ whole genome shotgun (WGS) entry which is preliminary data.</text>
</comment>
<feature type="transmembrane region" description="Helical" evidence="1">
    <location>
        <begin position="157"/>
        <end position="176"/>
    </location>
</feature>
<accession>A0A845A497</accession>
<dbReference type="InterPro" id="IPR050879">
    <property type="entry name" value="Acyltransferase_3"/>
</dbReference>
<feature type="transmembrane region" description="Helical" evidence="1">
    <location>
        <begin position="343"/>
        <end position="365"/>
    </location>
</feature>
<feature type="transmembrane region" description="Helical" evidence="1">
    <location>
        <begin position="283"/>
        <end position="302"/>
    </location>
</feature>
<dbReference type="InterPro" id="IPR002656">
    <property type="entry name" value="Acyl_transf_3_dom"/>
</dbReference>
<dbReference type="PANTHER" id="PTHR23028">
    <property type="entry name" value="ACETYLTRANSFERASE"/>
    <property type="match status" value="1"/>
</dbReference>
<dbReference type="RefSeq" id="WP_160731790.1">
    <property type="nucleotide sequence ID" value="NZ_BMJK01000001.1"/>
</dbReference>
<organism evidence="3 4">
    <name type="scientific">Aurantiacibacter arachoides</name>
    <dbReference type="NCBI Taxonomy" id="1850444"/>
    <lineage>
        <taxon>Bacteria</taxon>
        <taxon>Pseudomonadati</taxon>
        <taxon>Pseudomonadota</taxon>
        <taxon>Alphaproteobacteria</taxon>
        <taxon>Sphingomonadales</taxon>
        <taxon>Erythrobacteraceae</taxon>
        <taxon>Aurantiacibacter</taxon>
    </lineage>
</organism>
<keyword evidence="4" id="KW-1185">Reference proteome</keyword>
<proteinExistence type="predicted"/>
<dbReference type="EMBL" id="WTYH01000001">
    <property type="protein sequence ID" value="MXO92409.1"/>
    <property type="molecule type" value="Genomic_DNA"/>
</dbReference>
<dbReference type="Pfam" id="PF01757">
    <property type="entry name" value="Acyl_transf_3"/>
    <property type="match status" value="1"/>
</dbReference>
<dbReference type="GO" id="GO:0016020">
    <property type="term" value="C:membrane"/>
    <property type="evidence" value="ECO:0007669"/>
    <property type="project" value="TreeGrafter"/>
</dbReference>
<feature type="transmembrane region" description="Helical" evidence="1">
    <location>
        <begin position="56"/>
        <end position="74"/>
    </location>
</feature>
<keyword evidence="3" id="KW-0808">Transferase</keyword>
<evidence type="ECO:0000259" key="2">
    <source>
        <dbReference type="Pfam" id="PF01757"/>
    </source>
</evidence>
<dbReference type="OrthoDB" id="9796461at2"/>
<evidence type="ECO:0000313" key="4">
    <source>
        <dbReference type="Proteomes" id="UP000460626"/>
    </source>
</evidence>
<evidence type="ECO:0000313" key="3">
    <source>
        <dbReference type="EMBL" id="MXO92409.1"/>
    </source>
</evidence>